<evidence type="ECO:0000256" key="1">
    <source>
        <dbReference type="SAM" id="MobiDB-lite"/>
    </source>
</evidence>
<accession>A0A1G2D304</accession>
<name>A0A1G2D304_9BACT</name>
<feature type="compositionally biased region" description="Basic and acidic residues" evidence="1">
    <location>
        <begin position="1"/>
        <end position="11"/>
    </location>
</feature>
<evidence type="ECO:0000313" key="3">
    <source>
        <dbReference type="Proteomes" id="UP000177996"/>
    </source>
</evidence>
<evidence type="ECO:0000313" key="2">
    <source>
        <dbReference type="EMBL" id="OGZ07973.1"/>
    </source>
</evidence>
<protein>
    <submittedName>
        <fullName evidence="2">Uncharacterized protein</fullName>
    </submittedName>
</protein>
<comment type="caution">
    <text evidence="2">The sequence shown here is derived from an EMBL/GenBank/DDBJ whole genome shotgun (WGS) entry which is preliminary data.</text>
</comment>
<organism evidence="2 3">
    <name type="scientific">Candidatus Lloydbacteria bacterium RIFCSPHIGHO2_02_FULL_50_13</name>
    <dbReference type="NCBI Taxonomy" id="1798661"/>
    <lineage>
        <taxon>Bacteria</taxon>
        <taxon>Candidatus Lloydiibacteriota</taxon>
    </lineage>
</organism>
<proteinExistence type="predicted"/>
<dbReference type="Proteomes" id="UP000177996">
    <property type="component" value="Unassembled WGS sequence"/>
</dbReference>
<dbReference type="AlphaFoldDB" id="A0A1G2D304"/>
<reference evidence="2 3" key="1">
    <citation type="journal article" date="2016" name="Nat. Commun.">
        <title>Thousands of microbial genomes shed light on interconnected biogeochemical processes in an aquifer system.</title>
        <authorList>
            <person name="Anantharaman K."/>
            <person name="Brown C.T."/>
            <person name="Hug L.A."/>
            <person name="Sharon I."/>
            <person name="Castelle C.J."/>
            <person name="Probst A.J."/>
            <person name="Thomas B.C."/>
            <person name="Singh A."/>
            <person name="Wilkins M.J."/>
            <person name="Karaoz U."/>
            <person name="Brodie E.L."/>
            <person name="Williams K.H."/>
            <person name="Hubbard S.S."/>
            <person name="Banfield J.F."/>
        </authorList>
    </citation>
    <scope>NUCLEOTIDE SEQUENCE [LARGE SCALE GENOMIC DNA]</scope>
</reference>
<sequence length="152" mass="17005">MTERKEAKFPENEGEISAPVSHEHYTGTNDTVLDGENAIRLELATTLQLLRNSLAGSAPTLYAIEAKKMFDQVGEELDIAAETHDPVARQEAYNEIVSLMNQAAQDVEISGEVSQNDEVKKRFGPYSLKDQKRATVILPENWDEPKPKNKLH</sequence>
<gene>
    <name evidence="2" type="ORF">A3D65_06985</name>
</gene>
<feature type="region of interest" description="Disordered" evidence="1">
    <location>
        <begin position="1"/>
        <end position="27"/>
    </location>
</feature>
<dbReference type="EMBL" id="MHLL01000047">
    <property type="protein sequence ID" value="OGZ07973.1"/>
    <property type="molecule type" value="Genomic_DNA"/>
</dbReference>